<gene>
    <name evidence="2" type="primary">PmlGA01_110030200</name>
    <name evidence="2" type="ORF">PMLGA01_110030200</name>
</gene>
<evidence type="ECO:0000256" key="1">
    <source>
        <dbReference type="SAM" id="MobiDB-lite"/>
    </source>
</evidence>
<dbReference type="VEuPathDB" id="PlasmoDB:PmUG01_11042200"/>
<feature type="region of interest" description="Disordered" evidence="1">
    <location>
        <begin position="1"/>
        <end position="32"/>
    </location>
</feature>
<evidence type="ECO:0000313" key="3">
    <source>
        <dbReference type="Proteomes" id="UP000219799"/>
    </source>
</evidence>
<reference evidence="2 3" key="1">
    <citation type="submission" date="2016-06" db="EMBL/GenBank/DDBJ databases">
        <authorList>
            <consortium name="Pathogen Informatics"/>
        </authorList>
    </citation>
    <scope>NUCLEOTIDE SEQUENCE [LARGE SCALE GENOMIC DNA]</scope>
    <source>
        <strain evidence="2">PmlGA01</strain>
    </source>
</reference>
<sequence>MDHMQQDDYQSGMDHMQQDDYQSGMDHMQQDDYQSGMDHMQQDDYINYDNNSSLNYINENYESHDAISCKMVYSMYVMRNNMSIF</sequence>
<protein>
    <submittedName>
        <fullName evidence="2">Uncharacterized protein</fullName>
    </submittedName>
</protein>
<evidence type="ECO:0000313" key="2">
    <source>
        <dbReference type="EMBL" id="SBT79706.1"/>
    </source>
</evidence>
<dbReference type="Proteomes" id="UP000219799">
    <property type="component" value="Chromosome 11"/>
</dbReference>
<dbReference type="AlphaFoldDB" id="A0A1C3KZK7"/>
<organism evidence="2 3">
    <name type="scientific">Plasmodium malariae</name>
    <dbReference type="NCBI Taxonomy" id="5858"/>
    <lineage>
        <taxon>Eukaryota</taxon>
        <taxon>Sar</taxon>
        <taxon>Alveolata</taxon>
        <taxon>Apicomplexa</taxon>
        <taxon>Aconoidasida</taxon>
        <taxon>Haemosporida</taxon>
        <taxon>Plasmodiidae</taxon>
        <taxon>Plasmodium</taxon>
        <taxon>Plasmodium (Plasmodium)</taxon>
    </lineage>
</organism>
<name>A0A1C3KZK7_PLAMA</name>
<dbReference type="EMBL" id="LT594499">
    <property type="protein sequence ID" value="SBT79706.1"/>
    <property type="molecule type" value="Genomic_DNA"/>
</dbReference>
<accession>A0A1C3KZK7</accession>
<proteinExistence type="predicted"/>